<feature type="signal peptide" evidence="5">
    <location>
        <begin position="1"/>
        <end position="28"/>
    </location>
</feature>
<dbReference type="AlphaFoldDB" id="A0A0P6XUZ4"/>
<evidence type="ECO:0000256" key="3">
    <source>
        <dbReference type="ARBA" id="ARBA00022448"/>
    </source>
</evidence>
<evidence type="ECO:0008006" key="8">
    <source>
        <dbReference type="Google" id="ProtNLM"/>
    </source>
</evidence>
<dbReference type="GO" id="GO:0030313">
    <property type="term" value="C:cell envelope"/>
    <property type="evidence" value="ECO:0007669"/>
    <property type="project" value="UniProtKB-SubCell"/>
</dbReference>
<evidence type="ECO:0000256" key="1">
    <source>
        <dbReference type="ARBA" id="ARBA00004196"/>
    </source>
</evidence>
<comment type="caution">
    <text evidence="6">The sequence shown here is derived from an EMBL/GenBank/DDBJ whole genome shotgun (WGS) entry which is preliminary data.</text>
</comment>
<dbReference type="Pfam" id="PF01547">
    <property type="entry name" value="SBP_bac_1"/>
    <property type="match status" value="1"/>
</dbReference>
<proteinExistence type="inferred from homology"/>
<protein>
    <recommendedName>
        <fullName evidence="8">Sugar ABC transporter substrate-binding protein</fullName>
    </recommendedName>
</protein>
<evidence type="ECO:0000313" key="7">
    <source>
        <dbReference type="Proteomes" id="UP000050417"/>
    </source>
</evidence>
<dbReference type="InterPro" id="IPR006059">
    <property type="entry name" value="SBP"/>
</dbReference>
<sequence>MRKPIFAMFALIVVFSMLLAACQPAAPAAEQPAEAAAPAEAPAATEAPAAAPAAGDRVQVRWFVGLGTGQQPEQVAAQEEVVKKFNESQDEIELVIEIVNYDVANDTLATQIAAGNAPDIIGPVGVAGSNAYSGQWLDLDPLVASMNYDLSDFDESAVDFYRVEGEGLIGLPFAVYPYFLYYYKPAFDEAGLAYPPHEWGAKYEDGDDWDMDKLTELAMQLTVDANGNDATEAGFDPANIVQFGYYTQWTDPRGLATMFGASNFVDENGKAMVSDNWREAFNWYYDAIWNKHFYPTDSYINSDLLAAGNAFGSGNVAMVGLHLWCHACSESEDWDIAAIPSYKGEITAKLHADTFRIMKSTKNPEAAFKVLDYLTGEAADELLLVYGGMPARHSLQDSYFATLDEAHPQGVDWEVAKAALNYTDNPSHEANMPNFNKATERIGAFQTLFQSTADLDINAEIDKLVADLQVIFDEAK</sequence>
<dbReference type="SUPFAM" id="SSF53850">
    <property type="entry name" value="Periplasmic binding protein-like II"/>
    <property type="match status" value="1"/>
</dbReference>
<dbReference type="PANTHER" id="PTHR43649:SF31">
    <property type="entry name" value="SN-GLYCEROL-3-PHOSPHATE-BINDING PERIPLASMIC PROTEIN UGPB"/>
    <property type="match status" value="1"/>
</dbReference>
<dbReference type="Proteomes" id="UP000050417">
    <property type="component" value="Unassembled WGS sequence"/>
</dbReference>
<organism evidence="6 7">
    <name type="scientific">Ornatilinea apprima</name>
    <dbReference type="NCBI Taxonomy" id="1134406"/>
    <lineage>
        <taxon>Bacteria</taxon>
        <taxon>Bacillati</taxon>
        <taxon>Chloroflexota</taxon>
        <taxon>Anaerolineae</taxon>
        <taxon>Anaerolineales</taxon>
        <taxon>Anaerolineaceae</taxon>
        <taxon>Ornatilinea</taxon>
    </lineage>
</organism>
<keyword evidence="3" id="KW-0813">Transport</keyword>
<dbReference type="PATRIC" id="fig|1134406.4.peg.132"/>
<dbReference type="STRING" id="1134406.ADN00_03890"/>
<dbReference type="Gene3D" id="3.40.190.10">
    <property type="entry name" value="Periplasmic binding protein-like II"/>
    <property type="match status" value="1"/>
</dbReference>
<evidence type="ECO:0000256" key="2">
    <source>
        <dbReference type="ARBA" id="ARBA00008520"/>
    </source>
</evidence>
<dbReference type="PROSITE" id="PS51257">
    <property type="entry name" value="PROKAR_LIPOPROTEIN"/>
    <property type="match status" value="1"/>
</dbReference>
<feature type="chain" id="PRO_5006133236" description="Sugar ABC transporter substrate-binding protein" evidence="5">
    <location>
        <begin position="29"/>
        <end position="476"/>
    </location>
</feature>
<comment type="similarity">
    <text evidence="2">Belongs to the bacterial solute-binding protein 1 family.</text>
</comment>
<evidence type="ECO:0000256" key="5">
    <source>
        <dbReference type="SAM" id="SignalP"/>
    </source>
</evidence>
<name>A0A0P6XUZ4_9CHLR</name>
<evidence type="ECO:0000313" key="6">
    <source>
        <dbReference type="EMBL" id="KPL79040.1"/>
    </source>
</evidence>
<evidence type="ECO:0000256" key="4">
    <source>
        <dbReference type="ARBA" id="ARBA00022729"/>
    </source>
</evidence>
<dbReference type="PANTHER" id="PTHR43649">
    <property type="entry name" value="ARABINOSE-BINDING PROTEIN-RELATED"/>
    <property type="match status" value="1"/>
</dbReference>
<comment type="subcellular location">
    <subcellularLocation>
        <location evidence="1">Cell envelope</location>
    </subcellularLocation>
</comment>
<keyword evidence="4 5" id="KW-0732">Signal</keyword>
<gene>
    <name evidence="6" type="ORF">ADN00_03890</name>
</gene>
<dbReference type="EMBL" id="LGCL01000015">
    <property type="protein sequence ID" value="KPL79040.1"/>
    <property type="molecule type" value="Genomic_DNA"/>
</dbReference>
<reference evidence="6 7" key="1">
    <citation type="submission" date="2015-07" db="EMBL/GenBank/DDBJ databases">
        <title>Genome sequence of Ornatilinea apprima DSM 23815.</title>
        <authorList>
            <person name="Hemp J."/>
            <person name="Ward L.M."/>
            <person name="Pace L.A."/>
            <person name="Fischer W.W."/>
        </authorList>
    </citation>
    <scope>NUCLEOTIDE SEQUENCE [LARGE SCALE GENOMIC DNA]</scope>
    <source>
        <strain evidence="6 7">P3M-1</strain>
    </source>
</reference>
<keyword evidence="7" id="KW-1185">Reference proteome</keyword>
<dbReference type="RefSeq" id="WP_075061653.1">
    <property type="nucleotide sequence ID" value="NZ_LGCL01000015.1"/>
</dbReference>
<accession>A0A0P6XUZ4</accession>
<dbReference type="OrthoDB" id="9782846at2"/>
<dbReference type="InterPro" id="IPR050490">
    <property type="entry name" value="Bact_solute-bd_prot1"/>
</dbReference>